<name>D3PEY2_DEFDS</name>
<accession>D3PEY2</accession>
<protein>
    <submittedName>
        <fullName evidence="1">Uncharacterized protein</fullName>
    </submittedName>
</protein>
<evidence type="ECO:0000313" key="2">
    <source>
        <dbReference type="Proteomes" id="UP000001520"/>
    </source>
</evidence>
<dbReference type="EMBL" id="AP011530">
    <property type="protein sequence ID" value="BAI81774.1"/>
    <property type="molecule type" value="Genomic_DNA"/>
</dbReference>
<dbReference type="Proteomes" id="UP000001520">
    <property type="component" value="Plasmid megaplasmid pDF308"/>
</dbReference>
<sequence length="104" mass="12247">MTYKKALRQIKEGHFFEDKEILKLANKNGWTVAHIQAKKGWITNDKEVLKLANIWNETVAHVMARNSGYTPKYKKLLQMNYKKSGYKYLSYKYAIDIYVGIENL</sequence>
<keyword evidence="1" id="KW-0614">Plasmid</keyword>
<evidence type="ECO:0000313" key="1">
    <source>
        <dbReference type="EMBL" id="BAI81774.1"/>
    </source>
</evidence>
<dbReference type="KEGG" id="ddf:DEFDS_P153"/>
<geneLocation type="plasmid" evidence="1 2">
    <name>megaplasmid pDF308</name>
</geneLocation>
<keyword evidence="2" id="KW-1185">Reference proteome</keyword>
<reference evidence="1 2" key="1">
    <citation type="journal article" date="2010" name="DNA Res.">
        <title>Bacterial lifestyle in a deep-sea hydrothermal vent chimney revealed by the genome sequence of the thermophilic bacterium Deferribacter desulfuricans SSM1.</title>
        <authorList>
            <person name="Takaki Y."/>
            <person name="Shimamura S."/>
            <person name="Nakagawa S."/>
            <person name="Fukuhara Y."/>
            <person name="Horikawa H."/>
            <person name="Ankai A."/>
            <person name="Harada T."/>
            <person name="Hosoyama A."/>
            <person name="Oguchi A."/>
            <person name="Fukui S."/>
            <person name="Fujita N."/>
            <person name="Takami H."/>
            <person name="Takai K."/>
        </authorList>
    </citation>
    <scope>NUCLEOTIDE SEQUENCE [LARGE SCALE GENOMIC DNA]</scope>
    <source>
        <strain evidence="2">DSM 14783 / JCM 11476 / NBRC 101012 / SSM1</strain>
        <plasmid evidence="2">Plasmid megaplasmid pDF308</plasmid>
    </source>
</reference>
<dbReference type="RefSeq" id="WP_013008994.1">
    <property type="nucleotide sequence ID" value="NC_013940.1"/>
</dbReference>
<dbReference type="HOGENOM" id="CLU_2245503_0_0_0"/>
<proteinExistence type="predicted"/>
<organism evidence="1 2">
    <name type="scientific">Deferribacter desulfuricans (strain DSM 14783 / JCM 11476 / NBRC 101012 / SSM1)</name>
    <dbReference type="NCBI Taxonomy" id="639282"/>
    <lineage>
        <taxon>Bacteria</taxon>
        <taxon>Pseudomonadati</taxon>
        <taxon>Deferribacterota</taxon>
        <taxon>Deferribacteres</taxon>
        <taxon>Deferribacterales</taxon>
        <taxon>Deferribacteraceae</taxon>
        <taxon>Deferribacter</taxon>
    </lineage>
</organism>
<gene>
    <name evidence="1" type="ordered locus">DEFDS_P153</name>
</gene>
<dbReference type="AlphaFoldDB" id="D3PEY2"/>